<keyword evidence="1" id="KW-0812">Transmembrane</keyword>
<sequence length="177" mass="19349">MHIQHVLLLCFLSAVCDGDPLTPTEGSSLSVACSFSVPGRKKFLCKDECKDEDILIATEGDAAHSGRYSIVYQGGTFPVSETVVYVSITRLAKSDSGRYRCGLERAFMPDSHWPFEIRTEAMKQPEQQQRETAAAGAVTNGYVLLLVVCLSVVVLCAVGVLSYKWKTGVNTRGRSDH</sequence>
<name>A0A5J5CD87_9PERO</name>
<comment type="caution">
    <text evidence="3">The sequence shown here is derived from an EMBL/GenBank/DDBJ whole genome shotgun (WGS) entry which is preliminary data.</text>
</comment>
<dbReference type="InterPro" id="IPR036179">
    <property type="entry name" value="Ig-like_dom_sf"/>
</dbReference>
<keyword evidence="1" id="KW-1133">Transmembrane helix</keyword>
<feature type="signal peptide" evidence="2">
    <location>
        <begin position="1"/>
        <end position="18"/>
    </location>
</feature>
<evidence type="ECO:0008006" key="5">
    <source>
        <dbReference type="Google" id="ProtNLM"/>
    </source>
</evidence>
<feature type="chain" id="PRO_5023847292" description="Immunoglobulin subtype domain-containing protein" evidence="2">
    <location>
        <begin position="19"/>
        <end position="177"/>
    </location>
</feature>
<accession>A0A5J5CD87</accession>
<keyword evidence="4" id="KW-1185">Reference proteome</keyword>
<protein>
    <recommendedName>
        <fullName evidence="5">Immunoglobulin subtype domain-containing protein</fullName>
    </recommendedName>
</protein>
<keyword evidence="1" id="KW-0472">Membrane</keyword>
<feature type="non-terminal residue" evidence="3">
    <location>
        <position position="177"/>
    </location>
</feature>
<dbReference type="Proteomes" id="UP000327493">
    <property type="component" value="Unassembled WGS sequence"/>
</dbReference>
<reference evidence="3 4" key="1">
    <citation type="submission" date="2019-08" db="EMBL/GenBank/DDBJ databases">
        <title>A chromosome-level genome assembly, high-density linkage maps, and genome scans reveal the genomic architecture of hybrid incompatibilities underlying speciation via character displacement in darters (Percidae: Etheostominae).</title>
        <authorList>
            <person name="Moran R.L."/>
            <person name="Catchen J.M."/>
            <person name="Fuller R.C."/>
        </authorList>
    </citation>
    <scope>NUCLEOTIDE SEQUENCE [LARGE SCALE GENOMIC DNA]</scope>
    <source>
        <strain evidence="3">EspeVRDwgs_2016</strain>
        <tissue evidence="3">Muscle</tissue>
    </source>
</reference>
<dbReference type="SUPFAM" id="SSF48726">
    <property type="entry name" value="Immunoglobulin"/>
    <property type="match status" value="1"/>
</dbReference>
<dbReference type="InterPro" id="IPR013783">
    <property type="entry name" value="Ig-like_fold"/>
</dbReference>
<evidence type="ECO:0000256" key="1">
    <source>
        <dbReference type="SAM" id="Phobius"/>
    </source>
</evidence>
<dbReference type="Gene3D" id="2.60.40.10">
    <property type="entry name" value="Immunoglobulins"/>
    <property type="match status" value="1"/>
</dbReference>
<proteinExistence type="predicted"/>
<evidence type="ECO:0000256" key="2">
    <source>
        <dbReference type="SAM" id="SignalP"/>
    </source>
</evidence>
<keyword evidence="2" id="KW-0732">Signal</keyword>
<evidence type="ECO:0000313" key="3">
    <source>
        <dbReference type="EMBL" id="KAA8577950.1"/>
    </source>
</evidence>
<organism evidence="3 4">
    <name type="scientific">Etheostoma spectabile</name>
    <name type="common">orangethroat darter</name>
    <dbReference type="NCBI Taxonomy" id="54343"/>
    <lineage>
        <taxon>Eukaryota</taxon>
        <taxon>Metazoa</taxon>
        <taxon>Chordata</taxon>
        <taxon>Craniata</taxon>
        <taxon>Vertebrata</taxon>
        <taxon>Euteleostomi</taxon>
        <taxon>Actinopterygii</taxon>
        <taxon>Neopterygii</taxon>
        <taxon>Teleostei</taxon>
        <taxon>Neoteleostei</taxon>
        <taxon>Acanthomorphata</taxon>
        <taxon>Eupercaria</taxon>
        <taxon>Perciformes</taxon>
        <taxon>Percoidei</taxon>
        <taxon>Percidae</taxon>
        <taxon>Etheostomatinae</taxon>
        <taxon>Etheostoma</taxon>
    </lineage>
</organism>
<feature type="transmembrane region" description="Helical" evidence="1">
    <location>
        <begin position="142"/>
        <end position="163"/>
    </location>
</feature>
<dbReference type="AlphaFoldDB" id="A0A5J5CD87"/>
<evidence type="ECO:0000313" key="4">
    <source>
        <dbReference type="Proteomes" id="UP000327493"/>
    </source>
</evidence>
<gene>
    <name evidence="3" type="ORF">FQN60_002510</name>
</gene>
<dbReference type="EMBL" id="VOFY01001659">
    <property type="protein sequence ID" value="KAA8577950.1"/>
    <property type="molecule type" value="Genomic_DNA"/>
</dbReference>